<dbReference type="SMART" id="SM00303">
    <property type="entry name" value="GPS"/>
    <property type="match status" value="1"/>
</dbReference>
<name>A0A812PFS5_9DINO</name>
<dbReference type="OrthoDB" id="437222at2759"/>
<dbReference type="InterPro" id="IPR046338">
    <property type="entry name" value="GAIN_dom_sf"/>
</dbReference>
<feature type="transmembrane region" description="Helical" evidence="6">
    <location>
        <begin position="537"/>
        <end position="556"/>
    </location>
</feature>
<feature type="signal peptide" evidence="7">
    <location>
        <begin position="1"/>
        <end position="18"/>
    </location>
</feature>
<reference evidence="9" key="1">
    <citation type="submission" date="2021-02" db="EMBL/GenBank/DDBJ databases">
        <authorList>
            <person name="Dougan E. K."/>
            <person name="Rhodes N."/>
            <person name="Thang M."/>
            <person name="Chan C."/>
        </authorList>
    </citation>
    <scope>NUCLEOTIDE SEQUENCE</scope>
</reference>
<evidence type="ECO:0000256" key="2">
    <source>
        <dbReference type="ARBA" id="ARBA00022692"/>
    </source>
</evidence>
<keyword evidence="4 6" id="KW-0472">Membrane</keyword>
<dbReference type="Proteomes" id="UP000604046">
    <property type="component" value="Unassembled WGS sequence"/>
</dbReference>
<dbReference type="Gene3D" id="2.60.220.50">
    <property type="match status" value="1"/>
</dbReference>
<evidence type="ECO:0000256" key="1">
    <source>
        <dbReference type="ARBA" id="ARBA00004370"/>
    </source>
</evidence>
<organism evidence="9 10">
    <name type="scientific">Symbiodinium natans</name>
    <dbReference type="NCBI Taxonomy" id="878477"/>
    <lineage>
        <taxon>Eukaryota</taxon>
        <taxon>Sar</taxon>
        <taxon>Alveolata</taxon>
        <taxon>Dinophyceae</taxon>
        <taxon>Suessiales</taxon>
        <taxon>Symbiodiniaceae</taxon>
        <taxon>Symbiodinium</taxon>
    </lineage>
</organism>
<feature type="domain" description="GAIN-B" evidence="8">
    <location>
        <begin position="326"/>
        <end position="508"/>
    </location>
</feature>
<evidence type="ECO:0000256" key="5">
    <source>
        <dbReference type="ARBA" id="ARBA00023157"/>
    </source>
</evidence>
<feature type="transmembrane region" description="Helical" evidence="6">
    <location>
        <begin position="718"/>
        <end position="742"/>
    </location>
</feature>
<protein>
    <recommendedName>
        <fullName evidence="8">GAIN-B domain-containing protein</fullName>
    </recommendedName>
</protein>
<keyword evidence="3 6" id="KW-1133">Transmembrane helix</keyword>
<comment type="subcellular location">
    <subcellularLocation>
        <location evidence="1">Membrane</location>
    </subcellularLocation>
</comment>
<evidence type="ECO:0000256" key="7">
    <source>
        <dbReference type="SAM" id="SignalP"/>
    </source>
</evidence>
<evidence type="ECO:0000256" key="4">
    <source>
        <dbReference type="ARBA" id="ARBA00023136"/>
    </source>
</evidence>
<dbReference type="InterPro" id="IPR000203">
    <property type="entry name" value="GPS"/>
</dbReference>
<dbReference type="SUPFAM" id="SSF49785">
    <property type="entry name" value="Galactose-binding domain-like"/>
    <property type="match status" value="1"/>
</dbReference>
<gene>
    <name evidence="9" type="ORF">SNAT2548_LOCUS18607</name>
</gene>
<evidence type="ECO:0000313" key="9">
    <source>
        <dbReference type="EMBL" id="CAE7352515.1"/>
    </source>
</evidence>
<evidence type="ECO:0000256" key="6">
    <source>
        <dbReference type="SAM" id="Phobius"/>
    </source>
</evidence>
<dbReference type="InterPro" id="IPR008979">
    <property type="entry name" value="Galactose-bd-like_sf"/>
</dbReference>
<dbReference type="AlphaFoldDB" id="A0A812PFS5"/>
<evidence type="ECO:0000256" key="3">
    <source>
        <dbReference type="ARBA" id="ARBA00022989"/>
    </source>
</evidence>
<keyword evidence="7" id="KW-0732">Signal</keyword>
<feature type="chain" id="PRO_5032894254" description="GAIN-B domain-containing protein" evidence="7">
    <location>
        <begin position="19"/>
        <end position="775"/>
    </location>
</feature>
<comment type="caution">
    <text evidence="9">The sequence shown here is derived from an EMBL/GenBank/DDBJ whole genome shotgun (WGS) entry which is preliminary data.</text>
</comment>
<dbReference type="PROSITE" id="PS50221">
    <property type="entry name" value="GAIN_B"/>
    <property type="match status" value="1"/>
</dbReference>
<keyword evidence="2 6" id="KW-0812">Transmembrane</keyword>
<sequence length="775" mass="83912">MRHAAALALLYCCRIILAANTYMAQYAKFRTRQTRVPDADAVALREVYLFDPDQGQIDLSSATATNPGGSNWFGEHPPSLAIDDAFSKWYDSNRQDLIISLAAPTAIAYCGLQLAEDWPSRDPVLWEFLLSQDGQTWLLVYENTDAADVPDVRSHKLLHLPLAALWRDFLFEATAVRSLTDGSYQVQVGELQFWDGASPPAQIDFSASGATATSWENAGTSPVGGEPGKAIDGDLTTSWVESEESAGQQLIALHISFPSYVHLSSWSWVTGSDTSSDPLQWNLWGLYIETGNNNMVQLHKQTSDFAVPVSRGVSVGSLSIAAWEFTSTTTSSSSEAYGVVAQSPGTGTIPVVTALLRAGPDDRAAGSMQVSAGTYALRIPTALFTSASEPDYLAVSVAELQPGDEITELMEASTKASGDVLATGPVSIKLRSLEQNINGTLAAPMQFQLTLPNTSNMSRLACMYWDDAGQQWSDKGMTTTLGPEGMLECATTHLSIFAAILRAIVATLVCSNAAGIFSLQGLQSLVKLHWASQPPAIVLWSTILVGSCLLCVAKCVDLKHLEQVDMLEGFRRIKILRSAGSAKRGCMADLKELLLPSERVASQLLKRMGVGVGELEQLHTVSGVTSWHLQARAILSDFARQRSVAKLAFLYQAHCRWFSFLSPSLKASCSQRCSVLVAKLYSGWAIAAVFYGSTALAPGQPECDVPAALLDKIVRSAVIAWISAVFGSLPFVLLLAVMNLGGYNSPALLTRILYPPWESFFIFCLFKNQKDINTY</sequence>
<proteinExistence type="predicted"/>
<keyword evidence="5" id="KW-1015">Disulfide bond</keyword>
<dbReference type="EMBL" id="CAJNDS010002151">
    <property type="protein sequence ID" value="CAE7352515.1"/>
    <property type="molecule type" value="Genomic_DNA"/>
</dbReference>
<evidence type="ECO:0000313" key="10">
    <source>
        <dbReference type="Proteomes" id="UP000604046"/>
    </source>
</evidence>
<dbReference type="GO" id="GO:0016020">
    <property type="term" value="C:membrane"/>
    <property type="evidence" value="ECO:0007669"/>
    <property type="project" value="UniProtKB-SubCell"/>
</dbReference>
<evidence type="ECO:0000259" key="8">
    <source>
        <dbReference type="PROSITE" id="PS50221"/>
    </source>
</evidence>
<keyword evidence="10" id="KW-1185">Reference proteome</keyword>
<accession>A0A812PFS5</accession>
<dbReference type="InterPro" id="IPR057244">
    <property type="entry name" value="GAIN_B"/>
</dbReference>